<dbReference type="EMBL" id="SOIJ01000126">
    <property type="protein sequence ID" value="TET93283.1"/>
    <property type="molecule type" value="Genomic_DNA"/>
</dbReference>
<dbReference type="CDD" id="cd12797">
    <property type="entry name" value="M23_peptidase"/>
    <property type="match status" value="1"/>
</dbReference>
<evidence type="ECO:0000256" key="1">
    <source>
        <dbReference type="ARBA" id="ARBA00022729"/>
    </source>
</evidence>
<keyword evidence="3" id="KW-0812">Transmembrane</keyword>
<organism evidence="5 6">
    <name type="scientific">Aerophobetes bacterium</name>
    <dbReference type="NCBI Taxonomy" id="2030807"/>
    <lineage>
        <taxon>Bacteria</taxon>
        <taxon>Candidatus Aerophobota</taxon>
    </lineage>
</organism>
<comment type="caution">
    <text evidence="5">The sequence shown here is derived from an EMBL/GenBank/DDBJ whole genome shotgun (WGS) entry which is preliminary data.</text>
</comment>
<keyword evidence="1" id="KW-0732">Signal</keyword>
<proteinExistence type="predicted"/>
<evidence type="ECO:0000313" key="6">
    <source>
        <dbReference type="Proteomes" id="UP000316925"/>
    </source>
</evidence>
<dbReference type="Gene3D" id="2.70.70.10">
    <property type="entry name" value="Glucose Permease (Domain IIA)"/>
    <property type="match status" value="1"/>
</dbReference>
<dbReference type="PANTHER" id="PTHR21666:SF289">
    <property type="entry name" value="L-ALA--D-GLU ENDOPEPTIDASE"/>
    <property type="match status" value="1"/>
</dbReference>
<feature type="transmembrane region" description="Helical" evidence="3">
    <location>
        <begin position="29"/>
        <end position="50"/>
    </location>
</feature>
<dbReference type="Proteomes" id="UP000316925">
    <property type="component" value="Unassembled WGS sequence"/>
</dbReference>
<reference evidence="5 6" key="1">
    <citation type="submission" date="2019-03" db="EMBL/GenBank/DDBJ databases">
        <title>Metabolic potential of uncultured bacteria and archaea associated with petroleum seepage in deep-sea sediments.</title>
        <authorList>
            <person name="Dong X."/>
            <person name="Hubert C."/>
        </authorList>
    </citation>
    <scope>NUCLEOTIDE SEQUENCE [LARGE SCALE GENOMIC DNA]</scope>
    <source>
        <strain evidence="5">E29_bin28</strain>
    </source>
</reference>
<dbReference type="InterPro" id="IPR016047">
    <property type="entry name" value="M23ase_b-sheet_dom"/>
</dbReference>
<feature type="coiled-coil region" evidence="2">
    <location>
        <begin position="76"/>
        <end position="106"/>
    </location>
</feature>
<feature type="domain" description="M23ase beta-sheet core" evidence="4">
    <location>
        <begin position="209"/>
        <end position="303"/>
    </location>
</feature>
<dbReference type="SUPFAM" id="SSF51261">
    <property type="entry name" value="Duplicated hybrid motif"/>
    <property type="match status" value="1"/>
</dbReference>
<evidence type="ECO:0000256" key="3">
    <source>
        <dbReference type="SAM" id="Phobius"/>
    </source>
</evidence>
<name>A0A523YP32_UNCAE</name>
<dbReference type="InterPro" id="IPR050570">
    <property type="entry name" value="Cell_wall_metabolism_enzyme"/>
</dbReference>
<protein>
    <submittedName>
        <fullName evidence="5">M23 family metallopeptidase</fullName>
    </submittedName>
</protein>
<dbReference type="GO" id="GO:0004222">
    <property type="term" value="F:metalloendopeptidase activity"/>
    <property type="evidence" value="ECO:0007669"/>
    <property type="project" value="TreeGrafter"/>
</dbReference>
<accession>A0A523YP32</accession>
<sequence>MRKEKRKFFTLMWVPHSQGKVRHLAISQFAFSLTLLGVGLAIVILFFLFIDYSQMKNKLVRLNELERINQIQARRIFSLAEKIKDFNQTMQRLQELEQRIRSLAGVGGSEINEQKLGRGGPSLYLPLKEKIDIDANSPLSFKLIGKIEENVEALKAEAEVRQAGFGEVEKVILKKRDLFSSTPNIFPVQGWISSGYGWRRNPFSRRREFHQAIDLVAPWGTPVKAAAQGKVVHAGWRKAYGLTVEVEDGHGYSTVYGHLSRILVKKDARIEKGEIIGRVGSSGHSTGPHLHFEVWFRGKTIDPLNLMVEPLGSGD</sequence>
<keyword evidence="3" id="KW-0472">Membrane</keyword>
<dbReference type="Pfam" id="PF01551">
    <property type="entry name" value="Peptidase_M23"/>
    <property type="match status" value="1"/>
</dbReference>
<evidence type="ECO:0000259" key="4">
    <source>
        <dbReference type="Pfam" id="PF01551"/>
    </source>
</evidence>
<gene>
    <name evidence="5" type="ORF">E3J33_02185</name>
</gene>
<keyword evidence="3" id="KW-1133">Transmembrane helix</keyword>
<dbReference type="AlphaFoldDB" id="A0A523YP32"/>
<evidence type="ECO:0000256" key="2">
    <source>
        <dbReference type="SAM" id="Coils"/>
    </source>
</evidence>
<dbReference type="InterPro" id="IPR011055">
    <property type="entry name" value="Dup_hybrid_motif"/>
</dbReference>
<dbReference type="PANTHER" id="PTHR21666">
    <property type="entry name" value="PEPTIDASE-RELATED"/>
    <property type="match status" value="1"/>
</dbReference>
<evidence type="ECO:0000313" key="5">
    <source>
        <dbReference type="EMBL" id="TET93283.1"/>
    </source>
</evidence>
<dbReference type="FunFam" id="2.70.70.10:FF:000006">
    <property type="entry name" value="M23 family peptidase"/>
    <property type="match status" value="1"/>
</dbReference>
<keyword evidence="2" id="KW-0175">Coiled coil</keyword>